<feature type="transmembrane region" description="Helical" evidence="7">
    <location>
        <begin position="757"/>
        <end position="777"/>
    </location>
</feature>
<feature type="domain" description="SSD" evidence="8">
    <location>
        <begin position="264"/>
        <end position="389"/>
    </location>
</feature>
<feature type="transmembrane region" description="Helical" evidence="7">
    <location>
        <begin position="648"/>
        <end position="671"/>
    </location>
</feature>
<dbReference type="RefSeq" id="WP_058569001.1">
    <property type="nucleotide sequence ID" value="NZ_LOPW02000005.1"/>
</dbReference>
<dbReference type="Pfam" id="PF03176">
    <property type="entry name" value="MMPL"/>
    <property type="match status" value="2"/>
</dbReference>
<evidence type="ECO:0000256" key="5">
    <source>
        <dbReference type="ARBA" id="ARBA00022989"/>
    </source>
</evidence>
<proteinExistence type="inferred from homology"/>
<keyword evidence="10" id="KW-1185">Reference proteome</keyword>
<dbReference type="InterPro" id="IPR001036">
    <property type="entry name" value="Acrflvin-R"/>
</dbReference>
<evidence type="ECO:0000313" key="10">
    <source>
        <dbReference type="Proteomes" id="UP000053621"/>
    </source>
</evidence>
<feature type="transmembrane region" description="Helical" evidence="7">
    <location>
        <begin position="238"/>
        <end position="257"/>
    </location>
</feature>
<keyword evidence="6 7" id="KW-0472">Membrane</keyword>
<dbReference type="PROSITE" id="PS50156">
    <property type="entry name" value="SSD"/>
    <property type="match status" value="2"/>
</dbReference>
<dbReference type="PRINTS" id="PR00702">
    <property type="entry name" value="ACRIFLAVINRP"/>
</dbReference>
<keyword evidence="4 7" id="KW-0812">Transmembrane</keyword>
<dbReference type="EMBL" id="LOPW02000005">
    <property type="protein sequence ID" value="POG56430.1"/>
    <property type="molecule type" value="Genomic_DNA"/>
</dbReference>
<feature type="transmembrane region" description="Helical" evidence="7">
    <location>
        <begin position="291"/>
        <end position="311"/>
    </location>
</feature>
<evidence type="ECO:0000256" key="3">
    <source>
        <dbReference type="ARBA" id="ARBA00022475"/>
    </source>
</evidence>
<dbReference type="GO" id="GO:0022857">
    <property type="term" value="F:transmembrane transporter activity"/>
    <property type="evidence" value="ECO:0007669"/>
    <property type="project" value="InterPro"/>
</dbReference>
<dbReference type="OrthoDB" id="42357at2157"/>
<feature type="domain" description="SSD" evidence="8">
    <location>
        <begin position="646"/>
        <end position="808"/>
    </location>
</feature>
<dbReference type="PANTHER" id="PTHR33406:SF6">
    <property type="entry name" value="MEMBRANE PROTEIN YDGH-RELATED"/>
    <property type="match status" value="1"/>
</dbReference>
<accession>A0A2P4NTK7</accession>
<evidence type="ECO:0000313" key="9">
    <source>
        <dbReference type="EMBL" id="POG56430.1"/>
    </source>
</evidence>
<gene>
    <name evidence="9" type="ORF">AUR65_005045</name>
</gene>
<protein>
    <submittedName>
        <fullName evidence="9">RND transporter</fullName>
    </submittedName>
</protein>
<feature type="transmembrane region" description="Helical" evidence="7">
    <location>
        <begin position="678"/>
        <end position="696"/>
    </location>
</feature>
<dbReference type="GO" id="GO:0005886">
    <property type="term" value="C:plasma membrane"/>
    <property type="evidence" value="ECO:0007669"/>
    <property type="project" value="UniProtKB-SubCell"/>
</dbReference>
<name>A0A2P4NTK7_9EURY</name>
<comment type="similarity">
    <text evidence="2">Belongs to the resistance-nodulation-cell division (RND) (TC 2.A.6) family. MmpL subfamily.</text>
</comment>
<feature type="transmembrane region" description="Helical" evidence="7">
    <location>
        <begin position="783"/>
        <end position="809"/>
    </location>
</feature>
<dbReference type="InterPro" id="IPR050545">
    <property type="entry name" value="Mycobact_MmpL"/>
</dbReference>
<dbReference type="SUPFAM" id="SSF82866">
    <property type="entry name" value="Multidrug efflux transporter AcrB transmembrane domain"/>
    <property type="match status" value="2"/>
</dbReference>
<sequence length="825" mass="87818">MIDYEVYVDRLGGFIVENPGRVVALFFVLTLVFGAGLGNISTDSGTSQFTEDSPAQEALDDVNREFSPAFETSTGSTQLIQRDDNVLSKPAMLDMLRLQERALSRPDLRATSASSVASTVAQTLDPSATTLDEQIDALESASPSEVRAAAKQATANPQVSSLLSDDFNRQSVKASATIGVVSHEVPGLSSSAGTSGTSPMTDIQEEIQTMTSVSDSDIRVFGSGIISGELGNVIADSLLLVVPAAVLLIFGFLVVAYRDPIDLLLGVVSLVIAVIWTFGFMGLAGIAFSQMLIAVPPLLLAVGIDFGLHAVNRYREERVKDLAPVPSMRTTIKQLSVAFFIVTGTTVLGFLANATSDLAPIRDFGLVAAVGIIFTFLVFGVFLPAAKLYADELREQYNVPEFASEPLGSEGGMLARVLSGGVIIGRKAPRAFLVVILLTTVVAGAYGTGVDTTFSQEDFLPPEDQPAYLQQLPEPFKPGVYTVTKDLNYLEDNFESTQGDSVTIYVEGQLRQDSSLEMIYRNGEDPPESFVTDDRRAEATSIVTVIRNYAEQDPEFAALVARNDANGNGVPDDNLETVYDELLSSPVSDQASSYITEDYRQTRIVYTVEGDATQDEIVADGNVVAERLRMDSTATGSTVVFKGVSDTILLSAIESLAVALAATALFLVLIYQLLEGQWTLGVVNLVPIVVSIALLAGTMRYLGIPLNALTATILSIAIGLGIDYSAHVVHRFADEYNTEGHDLDEALRLTVGGTGGALTGSMLTTTTGLGVLAIAITPVLGQFGVVTALSIFYSYLTALLVTPSAIVLWERLTQQDTAAAAPTSP</sequence>
<keyword evidence="3" id="KW-1003">Cell membrane</keyword>
<feature type="transmembrane region" description="Helical" evidence="7">
    <location>
        <begin position="364"/>
        <end position="386"/>
    </location>
</feature>
<dbReference type="Proteomes" id="UP000053621">
    <property type="component" value="Unassembled WGS sequence"/>
</dbReference>
<dbReference type="PANTHER" id="PTHR33406">
    <property type="entry name" value="MEMBRANE PROTEIN MJ1562-RELATED"/>
    <property type="match status" value="1"/>
</dbReference>
<dbReference type="InterPro" id="IPR004869">
    <property type="entry name" value="MMPL_dom"/>
</dbReference>
<evidence type="ECO:0000256" key="2">
    <source>
        <dbReference type="ARBA" id="ARBA00010157"/>
    </source>
</evidence>
<feature type="transmembrane region" description="Helical" evidence="7">
    <location>
        <begin position="263"/>
        <end position="284"/>
    </location>
</feature>
<dbReference type="AlphaFoldDB" id="A0A2P4NTK7"/>
<evidence type="ECO:0000256" key="4">
    <source>
        <dbReference type="ARBA" id="ARBA00022692"/>
    </source>
</evidence>
<comment type="caution">
    <text evidence="9">The sequence shown here is derived from an EMBL/GenBank/DDBJ whole genome shotgun (WGS) entry which is preliminary data.</text>
</comment>
<organism evidence="9 10">
    <name type="scientific">Haloferax marisrubri</name>
    <dbReference type="NCBI Taxonomy" id="1544719"/>
    <lineage>
        <taxon>Archaea</taxon>
        <taxon>Methanobacteriati</taxon>
        <taxon>Methanobacteriota</taxon>
        <taxon>Stenosarchaea group</taxon>
        <taxon>Halobacteria</taxon>
        <taxon>Halobacteriales</taxon>
        <taxon>Haloferacaceae</taxon>
        <taxon>Haloferax</taxon>
    </lineage>
</organism>
<dbReference type="Gene3D" id="1.20.1640.10">
    <property type="entry name" value="Multidrug efflux transporter AcrB transmembrane domain"/>
    <property type="match status" value="2"/>
</dbReference>
<feature type="transmembrane region" description="Helical" evidence="7">
    <location>
        <begin position="431"/>
        <end position="449"/>
    </location>
</feature>
<reference evidence="9" key="1">
    <citation type="submission" date="2017-08" db="EMBL/GenBank/DDBJ databases">
        <title>Haloferax marisrubri sp. nov., isolated from the Discovery deep brine-seawater interface in the Red Sea.</title>
        <authorList>
            <person name="Zhang G."/>
            <person name="Stingl U."/>
        </authorList>
    </citation>
    <scope>NUCLEOTIDE SEQUENCE [LARGE SCALE GENOMIC DNA]</scope>
    <source>
        <strain evidence="9">SB3</strain>
    </source>
</reference>
<dbReference type="InterPro" id="IPR000731">
    <property type="entry name" value="SSD"/>
</dbReference>
<evidence type="ECO:0000259" key="8">
    <source>
        <dbReference type="PROSITE" id="PS50156"/>
    </source>
</evidence>
<feature type="transmembrane region" description="Helical" evidence="7">
    <location>
        <begin position="20"/>
        <end position="40"/>
    </location>
</feature>
<evidence type="ECO:0000256" key="1">
    <source>
        <dbReference type="ARBA" id="ARBA00004651"/>
    </source>
</evidence>
<evidence type="ECO:0000256" key="6">
    <source>
        <dbReference type="ARBA" id="ARBA00023136"/>
    </source>
</evidence>
<feature type="transmembrane region" description="Helical" evidence="7">
    <location>
        <begin position="331"/>
        <end position="352"/>
    </location>
</feature>
<feature type="transmembrane region" description="Helical" evidence="7">
    <location>
        <begin position="702"/>
        <end position="722"/>
    </location>
</feature>
<comment type="subcellular location">
    <subcellularLocation>
        <location evidence="1">Cell membrane</location>
        <topology evidence="1">Multi-pass membrane protein</topology>
    </subcellularLocation>
</comment>
<keyword evidence="5 7" id="KW-1133">Transmembrane helix</keyword>
<evidence type="ECO:0000256" key="7">
    <source>
        <dbReference type="SAM" id="Phobius"/>
    </source>
</evidence>